<evidence type="ECO:0000259" key="1">
    <source>
        <dbReference type="Pfam" id="PF01261"/>
    </source>
</evidence>
<sequence length="271" mass="29034">MDAARLSLNQITLNSLDLPAAVAACERHEIGAMALWRDKIAAVGLDRAVELVRSAGLHVSSVCRGGMFTDPAADPAAVRDDNRRAVDEAAALEADALVLVCGPLLDRDLAGARARVRDGIADLLPHAQAAGVRLAVEPLHPMMISVRSVVSTLGQALDLSDALGGDAGEEVGVVVDAYHVWWDPELEAQIARAGTRIAGYHVSDWLPETSDLLLDRGMMGDGVIDLPHLSGLVADAGFTGPVEVEILSKRWWSEDPDDVTRLLRKRFEEFV</sequence>
<organism evidence="2 3">
    <name type="scientific">Kineococcus endophyticus</name>
    <dbReference type="NCBI Taxonomy" id="1181883"/>
    <lineage>
        <taxon>Bacteria</taxon>
        <taxon>Bacillati</taxon>
        <taxon>Actinomycetota</taxon>
        <taxon>Actinomycetes</taxon>
        <taxon>Kineosporiales</taxon>
        <taxon>Kineosporiaceae</taxon>
        <taxon>Kineococcus</taxon>
    </lineage>
</organism>
<evidence type="ECO:0000313" key="3">
    <source>
        <dbReference type="Proteomes" id="UP001555826"/>
    </source>
</evidence>
<accession>A0ABV3P8W4</accession>
<dbReference type="InterPro" id="IPR013022">
    <property type="entry name" value="Xyl_isomerase-like_TIM-brl"/>
</dbReference>
<dbReference type="GO" id="GO:0016853">
    <property type="term" value="F:isomerase activity"/>
    <property type="evidence" value="ECO:0007669"/>
    <property type="project" value="UniProtKB-KW"/>
</dbReference>
<proteinExistence type="predicted"/>
<dbReference type="InterPro" id="IPR050312">
    <property type="entry name" value="IolE/XylAMocC-like"/>
</dbReference>
<comment type="caution">
    <text evidence="2">The sequence shown here is derived from an EMBL/GenBank/DDBJ whole genome shotgun (WGS) entry which is preliminary data.</text>
</comment>
<name>A0ABV3P8W4_9ACTN</name>
<keyword evidence="2" id="KW-0413">Isomerase</keyword>
<dbReference type="SUPFAM" id="SSF51658">
    <property type="entry name" value="Xylose isomerase-like"/>
    <property type="match status" value="1"/>
</dbReference>
<dbReference type="Pfam" id="PF01261">
    <property type="entry name" value="AP_endonuc_2"/>
    <property type="match status" value="1"/>
</dbReference>
<dbReference type="InterPro" id="IPR036237">
    <property type="entry name" value="Xyl_isomerase-like_sf"/>
</dbReference>
<dbReference type="EMBL" id="JBFNQN010000009">
    <property type="protein sequence ID" value="MEW9265808.1"/>
    <property type="molecule type" value="Genomic_DNA"/>
</dbReference>
<gene>
    <name evidence="2" type="ORF">AB1207_13705</name>
</gene>
<reference evidence="2 3" key="1">
    <citation type="submission" date="2024-07" db="EMBL/GenBank/DDBJ databases">
        <authorList>
            <person name="Thanompreechachai J."/>
            <person name="Duangmal K."/>
        </authorList>
    </citation>
    <scope>NUCLEOTIDE SEQUENCE [LARGE SCALE GENOMIC DNA]</scope>
    <source>
        <strain evidence="2 3">KCTC 19886</strain>
    </source>
</reference>
<dbReference type="RefSeq" id="WP_367638941.1">
    <property type="nucleotide sequence ID" value="NZ_JBFNQN010000009.1"/>
</dbReference>
<dbReference type="Gene3D" id="3.20.20.150">
    <property type="entry name" value="Divalent-metal-dependent TIM barrel enzymes"/>
    <property type="match status" value="1"/>
</dbReference>
<feature type="domain" description="Xylose isomerase-like TIM barrel" evidence="1">
    <location>
        <begin position="37"/>
        <end position="255"/>
    </location>
</feature>
<protein>
    <submittedName>
        <fullName evidence="2">Sugar phosphate isomerase/epimerase family protein</fullName>
    </submittedName>
</protein>
<dbReference type="Proteomes" id="UP001555826">
    <property type="component" value="Unassembled WGS sequence"/>
</dbReference>
<dbReference type="PANTHER" id="PTHR12110:SF52">
    <property type="entry name" value="XYLOSE ISOMERASE"/>
    <property type="match status" value="1"/>
</dbReference>
<keyword evidence="3" id="KW-1185">Reference proteome</keyword>
<dbReference type="PANTHER" id="PTHR12110">
    <property type="entry name" value="HYDROXYPYRUVATE ISOMERASE"/>
    <property type="match status" value="1"/>
</dbReference>
<evidence type="ECO:0000313" key="2">
    <source>
        <dbReference type="EMBL" id="MEW9265808.1"/>
    </source>
</evidence>